<evidence type="ECO:0000256" key="1">
    <source>
        <dbReference type="ARBA" id="ARBA00006723"/>
    </source>
</evidence>
<evidence type="ECO:0000259" key="3">
    <source>
        <dbReference type="Pfam" id="PF01361"/>
    </source>
</evidence>
<dbReference type="Gene3D" id="3.30.429.10">
    <property type="entry name" value="Macrophage Migration Inhibitory Factor"/>
    <property type="match status" value="1"/>
</dbReference>
<keyword evidence="2" id="KW-0413">Isomerase</keyword>
<dbReference type="Proteomes" id="UP000011546">
    <property type="component" value="Unassembled WGS sequence"/>
</dbReference>
<dbReference type="PANTHER" id="PTHR35530">
    <property type="entry name" value="TAUTOMERASE-RELATED"/>
    <property type="match status" value="1"/>
</dbReference>
<sequence>MYEGRTTERKQQLVESITEAMVDHADASPEHLHVIINDVPKESWGRNGKLGIHRED</sequence>
<reference evidence="4 5" key="1">
    <citation type="journal article" date="2014" name="PLoS Genet.">
        <title>Phylogenetically driven sequencing of extremely halophilic archaea reveals strategies for static and dynamic osmo-response.</title>
        <authorList>
            <person name="Becker E.A."/>
            <person name="Seitzer P.M."/>
            <person name="Tritt A."/>
            <person name="Larsen D."/>
            <person name="Krusor M."/>
            <person name="Yao A.I."/>
            <person name="Wu D."/>
            <person name="Madern D."/>
            <person name="Eisen J.A."/>
            <person name="Darling A.E."/>
            <person name="Facciotti M.T."/>
        </authorList>
    </citation>
    <scope>NUCLEOTIDE SEQUENCE [LARGE SCALE GENOMIC DNA]</scope>
    <source>
        <strain evidence="4 5">JCM 14978</strain>
    </source>
</reference>
<comment type="caution">
    <text evidence="4">The sequence shown here is derived from an EMBL/GenBank/DDBJ whole genome shotgun (WGS) entry which is preliminary data.</text>
</comment>
<dbReference type="GO" id="GO:0016853">
    <property type="term" value="F:isomerase activity"/>
    <property type="evidence" value="ECO:0007669"/>
    <property type="project" value="UniProtKB-KW"/>
</dbReference>
<dbReference type="InterPro" id="IPR014347">
    <property type="entry name" value="Tautomerase/MIF_sf"/>
</dbReference>
<dbReference type="STRING" id="1230456.C468_00990"/>
<dbReference type="InterPro" id="IPR004370">
    <property type="entry name" value="4-OT-like_dom"/>
</dbReference>
<dbReference type="EMBL" id="AOJH01000006">
    <property type="protein sequence ID" value="EMA70067.1"/>
    <property type="molecule type" value="Genomic_DNA"/>
</dbReference>
<dbReference type="AlphaFoldDB" id="M0PJ65"/>
<dbReference type="Pfam" id="PF01361">
    <property type="entry name" value="Tautomerase"/>
    <property type="match status" value="1"/>
</dbReference>
<comment type="similarity">
    <text evidence="1">Belongs to the 4-oxalocrotonate tautomerase family.</text>
</comment>
<accession>M0PJ65</accession>
<feature type="domain" description="4-oxalocrotonate tautomerase-like" evidence="3">
    <location>
        <begin position="2"/>
        <end position="49"/>
    </location>
</feature>
<proteinExistence type="inferred from homology"/>
<evidence type="ECO:0000313" key="4">
    <source>
        <dbReference type="EMBL" id="EMA70067.1"/>
    </source>
</evidence>
<dbReference type="SUPFAM" id="SSF55331">
    <property type="entry name" value="Tautomerase/MIF"/>
    <property type="match status" value="1"/>
</dbReference>
<evidence type="ECO:0000313" key="5">
    <source>
        <dbReference type="Proteomes" id="UP000011546"/>
    </source>
</evidence>
<gene>
    <name evidence="4" type="ORF">C468_00990</name>
</gene>
<protein>
    <submittedName>
        <fullName evidence="4">4-oxalocrotonate tautomerase family enzyme</fullName>
    </submittedName>
</protein>
<evidence type="ECO:0000256" key="2">
    <source>
        <dbReference type="ARBA" id="ARBA00023235"/>
    </source>
</evidence>
<dbReference type="OrthoDB" id="8161at2157"/>
<name>M0PJ65_9EURY</name>
<keyword evidence="5" id="KW-1185">Reference proteome</keyword>
<dbReference type="PATRIC" id="fig|1230456.3.peg.183"/>
<organism evidence="4 5">
    <name type="scientific">Halorubrum kocurii JCM 14978</name>
    <dbReference type="NCBI Taxonomy" id="1230456"/>
    <lineage>
        <taxon>Archaea</taxon>
        <taxon>Methanobacteriati</taxon>
        <taxon>Methanobacteriota</taxon>
        <taxon>Stenosarchaea group</taxon>
        <taxon>Halobacteria</taxon>
        <taxon>Halobacteriales</taxon>
        <taxon>Haloferacaceae</taxon>
        <taxon>Halorubrum</taxon>
    </lineage>
</organism>
<dbReference type="PANTHER" id="PTHR35530:SF1">
    <property type="entry name" value="2-HYDROXYMUCONATE TAUTOMERASE"/>
    <property type="match status" value="1"/>
</dbReference>